<dbReference type="EMBL" id="MLJW01000019">
    <property type="protein sequence ID" value="OIR11911.1"/>
    <property type="molecule type" value="Genomic_DNA"/>
</dbReference>
<sequence length="430" mass="48882">MVGNKLPTIVKTDRLRYIWMQEIFEASMKSSTKWTGPVLSFALRKGIVVHIDEVENGLGCGCICPACRERLVAKQGTETAHHFSHEGGSDCKGGVQTALHLAAKSILSKEMKMILPALLVRAVALDKAGKMHEGTFELPSQEILFSEVSEEVRFGNVIPDIAAKVGEKKLFIEIAVCHFVDDVKLQKLAEIGVSTIEIDLSDMADEWNWDNLRNAVLERTDNKVWLFNKKTAALTDRARMRAVERAQNSDKQELRRVKDLELSFQYQRASAPGFRAAVVRLEELLEPTNLTAELSRLNSEGARSEAWITAARMLRIQWDTPPSYINIEVPHELGILVDRRVWQAAVFNLFIRWNQNKSFSPKVVIRWCLKTFPRRKEFDVLQKYDHLLTSEQRTVLPRAARAISAYLHELVNLGYLKVVNGRYVIMKKAD</sequence>
<organism evidence="2">
    <name type="scientific">mine drainage metagenome</name>
    <dbReference type="NCBI Taxonomy" id="410659"/>
    <lineage>
        <taxon>unclassified sequences</taxon>
        <taxon>metagenomes</taxon>
        <taxon>ecological metagenomes</taxon>
    </lineage>
</organism>
<proteinExistence type="predicted"/>
<protein>
    <recommendedName>
        <fullName evidence="1">Competence protein CoiA-like N-terminal domain-containing protein</fullName>
    </recommendedName>
</protein>
<gene>
    <name evidence="2" type="ORF">GALL_67680</name>
</gene>
<name>A0A1J5STV0_9ZZZZ</name>
<dbReference type="Pfam" id="PF25164">
    <property type="entry name" value="CoiA_N"/>
    <property type="match status" value="1"/>
</dbReference>
<reference evidence="2" key="1">
    <citation type="submission" date="2016-10" db="EMBL/GenBank/DDBJ databases">
        <title>Sequence of Gallionella enrichment culture.</title>
        <authorList>
            <person name="Poehlein A."/>
            <person name="Muehling M."/>
            <person name="Daniel R."/>
        </authorList>
    </citation>
    <scope>NUCLEOTIDE SEQUENCE</scope>
</reference>
<accession>A0A1J5STV0</accession>
<dbReference type="InterPro" id="IPR057253">
    <property type="entry name" value="CoiA-like_N"/>
</dbReference>
<comment type="caution">
    <text evidence="2">The sequence shown here is derived from an EMBL/GenBank/DDBJ whole genome shotgun (WGS) entry which is preliminary data.</text>
</comment>
<evidence type="ECO:0000259" key="1">
    <source>
        <dbReference type="Pfam" id="PF25164"/>
    </source>
</evidence>
<feature type="domain" description="Competence protein CoiA-like N-terminal" evidence="1">
    <location>
        <begin position="63"/>
        <end position="92"/>
    </location>
</feature>
<dbReference type="AlphaFoldDB" id="A0A1J5STV0"/>
<evidence type="ECO:0000313" key="2">
    <source>
        <dbReference type="EMBL" id="OIR11911.1"/>
    </source>
</evidence>